<dbReference type="PANTHER" id="PTHR43400">
    <property type="entry name" value="FUMARATE REDUCTASE"/>
    <property type="match status" value="1"/>
</dbReference>
<reference evidence="5" key="2">
    <citation type="submission" date="2022-02" db="EMBL/GenBank/DDBJ databases">
        <authorList>
            <person name="Elcheninov A.G."/>
            <person name="Sorokin D.Y."/>
            <person name="Kublanov I.V."/>
        </authorList>
    </citation>
    <scope>NUCLEOTIDE SEQUENCE</scope>
    <source>
        <strain evidence="5">AArc-St2</strain>
    </source>
</reference>
<dbReference type="RefSeq" id="WP_250584140.1">
    <property type="nucleotide sequence ID" value="NZ_JAKRVX010000003.1"/>
</dbReference>
<dbReference type="PRINTS" id="PR00411">
    <property type="entry name" value="PNDRDTASEI"/>
</dbReference>
<evidence type="ECO:0000313" key="6">
    <source>
        <dbReference type="Proteomes" id="UP001203207"/>
    </source>
</evidence>
<organism evidence="5 6">
    <name type="scientific">Natronocalculus amylovorans</name>
    <dbReference type="NCBI Taxonomy" id="2917812"/>
    <lineage>
        <taxon>Archaea</taxon>
        <taxon>Methanobacteriati</taxon>
        <taxon>Methanobacteriota</taxon>
        <taxon>Stenosarchaea group</taxon>
        <taxon>Halobacteria</taxon>
        <taxon>Halobacteriales</taxon>
        <taxon>Haloferacaceae</taxon>
        <taxon>Natronocalculus</taxon>
    </lineage>
</organism>
<proteinExistence type="predicted"/>
<protein>
    <submittedName>
        <fullName evidence="5">Glycerol-3-phosphate dehydrogenase subunit GlpB</fullName>
        <ecNumber evidence="5">1.1.5.3</ecNumber>
    </submittedName>
</protein>
<dbReference type="InterPro" id="IPR050315">
    <property type="entry name" value="FAD-oxidoreductase_2"/>
</dbReference>
<evidence type="ECO:0000313" key="5">
    <source>
        <dbReference type="EMBL" id="MCL9817138.1"/>
    </source>
</evidence>
<dbReference type="SUPFAM" id="SSF51905">
    <property type="entry name" value="FAD/NAD(P)-binding domain"/>
    <property type="match status" value="1"/>
</dbReference>
<dbReference type="PIRSF" id="PIRSF000141">
    <property type="entry name" value="Anaerobic_G3P_dh"/>
    <property type="match status" value="1"/>
</dbReference>
<keyword evidence="1" id="KW-0285">Flavoprotein</keyword>
<evidence type="ECO:0000259" key="4">
    <source>
        <dbReference type="Pfam" id="PF00890"/>
    </source>
</evidence>
<dbReference type="GO" id="GO:0009331">
    <property type="term" value="C:glycerol-3-phosphate dehydrogenase (FAD) complex"/>
    <property type="evidence" value="ECO:0007669"/>
    <property type="project" value="InterPro"/>
</dbReference>
<comment type="caution">
    <text evidence="5">The sequence shown here is derived from an EMBL/GenBank/DDBJ whole genome shotgun (WGS) entry which is preliminary data.</text>
</comment>
<dbReference type="InterPro" id="IPR009158">
    <property type="entry name" value="G3P_DH_GlpB_su"/>
</dbReference>
<evidence type="ECO:0000256" key="3">
    <source>
        <dbReference type="ARBA" id="ARBA00023002"/>
    </source>
</evidence>
<dbReference type="AlphaFoldDB" id="A0AAE3K8K6"/>
<evidence type="ECO:0000256" key="1">
    <source>
        <dbReference type="ARBA" id="ARBA00022630"/>
    </source>
</evidence>
<dbReference type="InterPro" id="IPR036188">
    <property type="entry name" value="FAD/NAD-bd_sf"/>
</dbReference>
<keyword evidence="6" id="KW-1185">Reference proteome</keyword>
<accession>A0AAE3K8K6</accession>
<reference evidence="5" key="1">
    <citation type="journal article" date="2022" name="Syst. Appl. Microbiol.">
        <title>Natronocalculus amylovorans gen. nov., sp. nov., and Natranaeroarchaeum aerophilus sp. nov., dominant culturable amylolytic natronoarchaea from hypersaline soda lakes in southwestern Siberia.</title>
        <authorList>
            <person name="Sorokin D.Y."/>
            <person name="Elcheninov A.G."/>
            <person name="Khizhniak T.V."/>
            <person name="Koenen M."/>
            <person name="Bale N.J."/>
            <person name="Damste J.S.S."/>
            <person name="Kublanov I.V."/>
        </authorList>
    </citation>
    <scope>NUCLEOTIDE SEQUENCE</scope>
    <source>
        <strain evidence="5">AArc-St2</strain>
    </source>
</reference>
<dbReference type="InterPro" id="IPR003953">
    <property type="entry name" value="FAD-dep_OxRdtase_2_FAD-bd"/>
</dbReference>
<keyword evidence="3 5" id="KW-0560">Oxidoreductase</keyword>
<dbReference type="EMBL" id="JAKRVX010000003">
    <property type="protein sequence ID" value="MCL9817138.1"/>
    <property type="molecule type" value="Genomic_DNA"/>
</dbReference>
<dbReference type="NCBIfam" id="TIGR03378">
    <property type="entry name" value="glycerol3P_GlpB"/>
    <property type="match status" value="1"/>
</dbReference>
<evidence type="ECO:0000256" key="2">
    <source>
        <dbReference type="ARBA" id="ARBA00022643"/>
    </source>
</evidence>
<dbReference type="Gene3D" id="3.50.50.60">
    <property type="entry name" value="FAD/NAD(P)-binding domain"/>
    <property type="match status" value="2"/>
</dbReference>
<dbReference type="EC" id="1.1.5.3" evidence="5"/>
<gene>
    <name evidence="5" type="primary">glpB</name>
    <name evidence="5" type="ORF">AArcSt2_09300</name>
</gene>
<dbReference type="Pfam" id="PF00890">
    <property type="entry name" value="FAD_binding_2"/>
    <property type="match status" value="1"/>
</dbReference>
<name>A0AAE3K8K6_9EURY</name>
<keyword evidence="2" id="KW-0288">FMN</keyword>
<sequence>MAIEEDVIVIGGGIAGSIAALSAADTGAQVRLVTHKKSTLRHASGLIDVLGYTDGESGPVHDPFTSLDGLPEEHPYSLVGESAIRGGLEIFDTVTDGAYSGAHTDQNALVTTSGGAIKPTARYPTSAAAGLVSDDRSMLIVGFRSLTDFNGELVADHLAAAGVPFEVNGAEIEVPGNYRADARVTRIANALDLNKDLSYNGRTLPAREAFAEAIKPHLGTADRVGVPALLGDDHADDVRADLERSLGVAVFEIPMGPPSYPGLRLEDLLFDALDDAGVRISDGNPAVGYETAADGDTLESITIDRRGREIPYHAEQFILATGGLVGKGINSDRNGVYEPVFNCYVPHSDDRYQWFSEDAFGEHPFATFGVPIDEHCQPLTAEGKTEFSNLRAAGGVIGGVDPTAEKSKSGVSLATGYAAGREAGEAI</sequence>
<dbReference type="PANTHER" id="PTHR43400:SF11">
    <property type="entry name" value="ANAEROBIC GLYCEROL-3-PHOSPHATE DEHYDROGENASE SUBUNIT B"/>
    <property type="match status" value="1"/>
</dbReference>
<dbReference type="NCBIfam" id="NF003722">
    <property type="entry name" value="PRK05329.1-5"/>
    <property type="match status" value="1"/>
</dbReference>
<dbReference type="Proteomes" id="UP001203207">
    <property type="component" value="Unassembled WGS sequence"/>
</dbReference>
<dbReference type="GO" id="GO:0004368">
    <property type="term" value="F:glycerol-3-phosphate dehydrogenase (quinone) activity"/>
    <property type="evidence" value="ECO:0007669"/>
    <property type="project" value="UniProtKB-EC"/>
</dbReference>
<feature type="domain" description="FAD-dependent oxidoreductase 2 FAD-binding" evidence="4">
    <location>
        <begin position="6"/>
        <end position="407"/>
    </location>
</feature>